<evidence type="ECO:0000313" key="2">
    <source>
        <dbReference type="Proteomes" id="UP001595476"/>
    </source>
</evidence>
<dbReference type="Proteomes" id="UP001595476">
    <property type="component" value="Unassembled WGS sequence"/>
</dbReference>
<dbReference type="EMBL" id="JBHRSZ010000004">
    <property type="protein sequence ID" value="MFC3151476.1"/>
    <property type="molecule type" value="Genomic_DNA"/>
</dbReference>
<evidence type="ECO:0000313" key="1">
    <source>
        <dbReference type="EMBL" id="MFC3151476.1"/>
    </source>
</evidence>
<reference evidence="2" key="1">
    <citation type="journal article" date="2019" name="Int. J. Syst. Evol. Microbiol.">
        <title>The Global Catalogue of Microorganisms (GCM) 10K type strain sequencing project: providing services to taxonomists for standard genome sequencing and annotation.</title>
        <authorList>
            <consortium name="The Broad Institute Genomics Platform"/>
            <consortium name="The Broad Institute Genome Sequencing Center for Infectious Disease"/>
            <person name="Wu L."/>
            <person name="Ma J."/>
        </authorList>
    </citation>
    <scope>NUCLEOTIDE SEQUENCE [LARGE SCALE GENOMIC DNA]</scope>
    <source>
        <strain evidence="2">KCTC 52438</strain>
    </source>
</reference>
<accession>A0ABV7HFQ5</accession>
<gene>
    <name evidence="1" type="ORF">ACFOEK_10600</name>
</gene>
<proteinExistence type="predicted"/>
<sequence>MNVYQHLVNLSASRNNIISIKLYLLDCCAKYQGFRSSSKLSDGLIVAKKYLRNAAKRMDVHDVEWILEAEAFAAEFYSHKDFSIRYKNHENIRKDLARVRLTKRLGNVEARTYLTRMAYFIDSVFSYVEYTSNGIPNQEYEEFFCPVLFNKYFGLKLRNGCEKA</sequence>
<organism evidence="1 2">
    <name type="scientific">Litoribrevibacter euphylliae</name>
    <dbReference type="NCBI Taxonomy" id="1834034"/>
    <lineage>
        <taxon>Bacteria</taxon>
        <taxon>Pseudomonadati</taxon>
        <taxon>Pseudomonadota</taxon>
        <taxon>Gammaproteobacteria</taxon>
        <taxon>Oceanospirillales</taxon>
        <taxon>Oceanospirillaceae</taxon>
        <taxon>Litoribrevibacter</taxon>
    </lineage>
</organism>
<keyword evidence="2" id="KW-1185">Reference proteome</keyword>
<name>A0ABV7HFQ5_9GAMM</name>
<dbReference type="RefSeq" id="WP_386720307.1">
    <property type="nucleotide sequence ID" value="NZ_JBHRSZ010000004.1"/>
</dbReference>
<protein>
    <submittedName>
        <fullName evidence="1">Uncharacterized protein</fullName>
    </submittedName>
</protein>
<comment type="caution">
    <text evidence="1">The sequence shown here is derived from an EMBL/GenBank/DDBJ whole genome shotgun (WGS) entry which is preliminary data.</text>
</comment>